<dbReference type="AlphaFoldDB" id="A0A9X1YPG0"/>
<dbReference type="Pfam" id="PF14534">
    <property type="entry name" value="DUF4440"/>
    <property type="match status" value="1"/>
</dbReference>
<gene>
    <name evidence="3" type="ORF">LPC04_28365</name>
</gene>
<dbReference type="InterPro" id="IPR032710">
    <property type="entry name" value="NTF2-like_dom_sf"/>
</dbReference>
<dbReference type="Proteomes" id="UP001139353">
    <property type="component" value="Unassembled WGS sequence"/>
</dbReference>
<dbReference type="SUPFAM" id="SSF54427">
    <property type="entry name" value="NTF2-like"/>
    <property type="match status" value="1"/>
</dbReference>
<sequence>MTALLHHLPALALVAATAASHAADAPATPDLTATIAALDTAAFDAFNHCEAPGQLDRYASFFAPDVEFYHDLGGVSWTRDDMIAQTKQNVCGKFQRERVPGTLKVWPIKDFGALARGEHRFCHYKPDGTTHPCEGQAEFTILWKHQGNAWIITRAFSYGHGSN</sequence>
<evidence type="ECO:0000259" key="2">
    <source>
        <dbReference type="Pfam" id="PF14534"/>
    </source>
</evidence>
<keyword evidence="4" id="KW-1185">Reference proteome</keyword>
<dbReference type="EMBL" id="JAJLJH010000017">
    <property type="protein sequence ID" value="MCK9689652.1"/>
    <property type="molecule type" value="Genomic_DNA"/>
</dbReference>
<dbReference type="Gene3D" id="3.10.450.50">
    <property type="match status" value="1"/>
</dbReference>
<name>A0A9X1YPG0_9BURK</name>
<evidence type="ECO:0000313" key="3">
    <source>
        <dbReference type="EMBL" id="MCK9689652.1"/>
    </source>
</evidence>
<evidence type="ECO:0000256" key="1">
    <source>
        <dbReference type="SAM" id="SignalP"/>
    </source>
</evidence>
<comment type="caution">
    <text evidence="3">The sequence shown here is derived from an EMBL/GenBank/DDBJ whole genome shotgun (WGS) entry which is preliminary data.</text>
</comment>
<organism evidence="3 4">
    <name type="scientific">Scleromatobacter humisilvae</name>
    <dbReference type="NCBI Taxonomy" id="2897159"/>
    <lineage>
        <taxon>Bacteria</taxon>
        <taxon>Pseudomonadati</taxon>
        <taxon>Pseudomonadota</taxon>
        <taxon>Betaproteobacteria</taxon>
        <taxon>Burkholderiales</taxon>
        <taxon>Sphaerotilaceae</taxon>
        <taxon>Scleromatobacter</taxon>
    </lineage>
</organism>
<accession>A0A9X1YPG0</accession>
<keyword evidence="1" id="KW-0732">Signal</keyword>
<feature type="chain" id="PRO_5040747125" evidence="1">
    <location>
        <begin position="23"/>
        <end position="163"/>
    </location>
</feature>
<reference evidence="3" key="1">
    <citation type="submission" date="2021-11" db="EMBL/GenBank/DDBJ databases">
        <title>BS-T2-15 a new species belonging to the Comamonadaceae family isolated from the soil of a French oak forest.</title>
        <authorList>
            <person name="Mieszkin S."/>
            <person name="Alain K."/>
        </authorList>
    </citation>
    <scope>NUCLEOTIDE SEQUENCE</scope>
    <source>
        <strain evidence="3">BS-T2-15</strain>
    </source>
</reference>
<feature type="signal peptide" evidence="1">
    <location>
        <begin position="1"/>
        <end position="22"/>
    </location>
</feature>
<evidence type="ECO:0000313" key="4">
    <source>
        <dbReference type="Proteomes" id="UP001139353"/>
    </source>
</evidence>
<feature type="domain" description="DUF4440" evidence="2">
    <location>
        <begin position="35"/>
        <end position="152"/>
    </location>
</feature>
<proteinExistence type="predicted"/>
<dbReference type="RefSeq" id="WP_275685705.1">
    <property type="nucleotide sequence ID" value="NZ_JAJLJH010000017.1"/>
</dbReference>
<protein>
    <submittedName>
        <fullName evidence="3">Nuclear transport factor 2 family protein</fullName>
    </submittedName>
</protein>
<dbReference type="InterPro" id="IPR027843">
    <property type="entry name" value="DUF4440"/>
</dbReference>